<feature type="transmembrane region" description="Helical" evidence="1">
    <location>
        <begin position="312"/>
        <end position="333"/>
    </location>
</feature>
<dbReference type="EMBL" id="JAGGLB010000003">
    <property type="protein sequence ID" value="MBP1989921.1"/>
    <property type="molecule type" value="Genomic_DNA"/>
</dbReference>
<evidence type="ECO:0000259" key="2">
    <source>
        <dbReference type="PROSITE" id="PS51819"/>
    </source>
</evidence>
<protein>
    <recommendedName>
        <fullName evidence="2">VOC domain-containing protein</fullName>
    </recommendedName>
</protein>
<proteinExistence type="predicted"/>
<dbReference type="PROSITE" id="PS51819">
    <property type="entry name" value="VOC"/>
    <property type="match status" value="1"/>
</dbReference>
<dbReference type="Gene3D" id="3.10.180.10">
    <property type="entry name" value="2,3-Dihydroxybiphenyl 1,2-Dioxygenase, domain 1"/>
    <property type="match status" value="1"/>
</dbReference>
<evidence type="ECO:0000313" key="3">
    <source>
        <dbReference type="EMBL" id="MBP1989921.1"/>
    </source>
</evidence>
<dbReference type="InterPro" id="IPR037523">
    <property type="entry name" value="VOC_core"/>
</dbReference>
<evidence type="ECO:0000256" key="1">
    <source>
        <dbReference type="SAM" id="Phobius"/>
    </source>
</evidence>
<dbReference type="InterPro" id="IPR029068">
    <property type="entry name" value="Glyas_Bleomycin-R_OHBP_Dase"/>
</dbReference>
<evidence type="ECO:0000313" key="4">
    <source>
        <dbReference type="Proteomes" id="UP001519287"/>
    </source>
</evidence>
<gene>
    <name evidence="3" type="ORF">J2Z66_001519</name>
</gene>
<keyword evidence="1" id="KW-0472">Membrane</keyword>
<organism evidence="3 4">
    <name type="scientific">Paenibacillus eucommiae</name>
    <dbReference type="NCBI Taxonomy" id="1355755"/>
    <lineage>
        <taxon>Bacteria</taxon>
        <taxon>Bacillati</taxon>
        <taxon>Bacillota</taxon>
        <taxon>Bacilli</taxon>
        <taxon>Bacillales</taxon>
        <taxon>Paenibacillaceae</taxon>
        <taxon>Paenibacillus</taxon>
    </lineage>
</organism>
<sequence>MITHFSQLQLQTVSIHGVKQFYHEQLQFPIVYQSDDEIQFQPTDVFILTFKEVYEPLIPAHIAFEVPFSEFLSVVSLLEKAGVSLLAWPDGRTIDNFEHGSNLYFRDGDGNLLEIITHTYIKEEVLIPSGMLKILNLREIGFPVDSVISFRELLVNLFDFKLGKVSDLFTFAIGGTAHAVICSKKRRWIPISMFALPPTMNVSIGVTDRKYIDKVKARLEEKEIVYAGDDELSFKINEYTFSLKVTTFPEELPTRLNLPHSRLYQKKALRRPLMSVFVTWYVVEGMARAHTYSLPHVLSSHLRSSKDARKCISFFLLLLVKICGFFHVDFIIII</sequence>
<keyword evidence="1" id="KW-1133">Transmembrane helix</keyword>
<comment type="caution">
    <text evidence="3">The sequence shown here is derived from an EMBL/GenBank/DDBJ whole genome shotgun (WGS) entry which is preliminary data.</text>
</comment>
<dbReference type="RefSeq" id="WP_209970694.1">
    <property type="nucleotide sequence ID" value="NZ_JAGGLB010000003.1"/>
</dbReference>
<feature type="domain" description="VOC" evidence="2">
    <location>
        <begin position="4"/>
        <end position="118"/>
    </location>
</feature>
<reference evidence="3 4" key="1">
    <citation type="submission" date="2021-03" db="EMBL/GenBank/DDBJ databases">
        <title>Genomic Encyclopedia of Type Strains, Phase IV (KMG-IV): sequencing the most valuable type-strain genomes for metagenomic binning, comparative biology and taxonomic classification.</title>
        <authorList>
            <person name="Goeker M."/>
        </authorList>
    </citation>
    <scope>NUCLEOTIDE SEQUENCE [LARGE SCALE GENOMIC DNA]</scope>
    <source>
        <strain evidence="3 4">DSM 26048</strain>
    </source>
</reference>
<dbReference type="Proteomes" id="UP001519287">
    <property type="component" value="Unassembled WGS sequence"/>
</dbReference>
<accession>A0ABS4ISS0</accession>
<dbReference type="SUPFAM" id="SSF54593">
    <property type="entry name" value="Glyoxalase/Bleomycin resistance protein/Dihydroxybiphenyl dioxygenase"/>
    <property type="match status" value="1"/>
</dbReference>
<keyword evidence="4" id="KW-1185">Reference proteome</keyword>
<name>A0ABS4ISS0_9BACL</name>
<keyword evidence="1" id="KW-0812">Transmembrane</keyword>